<reference evidence="1 2" key="1">
    <citation type="submission" date="2024-05" db="EMBL/GenBank/DDBJ databases">
        <authorList>
            <person name="Wallberg A."/>
        </authorList>
    </citation>
    <scope>NUCLEOTIDE SEQUENCE [LARGE SCALE GENOMIC DNA]</scope>
</reference>
<gene>
    <name evidence="1" type="ORF">MNOR_LOCUS14108</name>
</gene>
<name>A0AAV2QMZ6_MEGNR</name>
<organism evidence="1 2">
    <name type="scientific">Meganyctiphanes norvegica</name>
    <name type="common">Northern krill</name>
    <name type="synonym">Thysanopoda norvegica</name>
    <dbReference type="NCBI Taxonomy" id="48144"/>
    <lineage>
        <taxon>Eukaryota</taxon>
        <taxon>Metazoa</taxon>
        <taxon>Ecdysozoa</taxon>
        <taxon>Arthropoda</taxon>
        <taxon>Crustacea</taxon>
        <taxon>Multicrustacea</taxon>
        <taxon>Malacostraca</taxon>
        <taxon>Eumalacostraca</taxon>
        <taxon>Eucarida</taxon>
        <taxon>Euphausiacea</taxon>
        <taxon>Euphausiidae</taxon>
        <taxon>Meganyctiphanes</taxon>
    </lineage>
</organism>
<protein>
    <submittedName>
        <fullName evidence="1">Uncharacterized protein</fullName>
    </submittedName>
</protein>
<accession>A0AAV2QMZ6</accession>
<feature type="non-terminal residue" evidence="1">
    <location>
        <position position="1"/>
    </location>
</feature>
<dbReference type="Proteomes" id="UP001497623">
    <property type="component" value="Unassembled WGS sequence"/>
</dbReference>
<dbReference type="AlphaFoldDB" id="A0AAV2QMZ6"/>
<comment type="caution">
    <text evidence="1">The sequence shown here is derived from an EMBL/GenBank/DDBJ whole genome shotgun (WGS) entry which is preliminary data.</text>
</comment>
<evidence type="ECO:0000313" key="2">
    <source>
        <dbReference type="Proteomes" id="UP001497623"/>
    </source>
</evidence>
<dbReference type="EMBL" id="CAXKWB010008339">
    <property type="protein sequence ID" value="CAL4090781.1"/>
    <property type="molecule type" value="Genomic_DNA"/>
</dbReference>
<evidence type="ECO:0000313" key="1">
    <source>
        <dbReference type="EMBL" id="CAL4090781.1"/>
    </source>
</evidence>
<sequence length="211" mass="24270">GIMDPDGDEEMKYWTNFQLLNEVQRICNENKISCWTKGHAKVAEEILYILKEINLSSTQSKEDKNLINNFKLKYFRVIQRFKHCKGNYNSKGIKEFGNEIFWIIKDKGNRNMKEEMITSQSSSSQEVLQEPEKVVRSMKNLGELKVGSNQMRKRLKPVIDDVKKCASTNNIDVTQLLGLIIHTINYPATDTGSKAKAAIGQSLFEDNFQKN</sequence>
<proteinExistence type="predicted"/>
<keyword evidence="2" id="KW-1185">Reference proteome</keyword>